<evidence type="ECO:0000256" key="2">
    <source>
        <dbReference type="ARBA" id="ARBA00016337"/>
    </source>
</evidence>
<evidence type="ECO:0000313" key="14">
    <source>
        <dbReference type="Proteomes" id="UP000308528"/>
    </source>
</evidence>
<evidence type="ECO:0000256" key="1">
    <source>
        <dbReference type="ARBA" id="ARBA00011955"/>
    </source>
</evidence>
<feature type="signal peptide" evidence="12">
    <location>
        <begin position="1"/>
        <end position="21"/>
    </location>
</feature>
<dbReference type="PANTHER" id="PTHR30040">
    <property type="entry name" value="THIAMINE BIOSYNTHESIS LIPOPROTEIN APBE"/>
    <property type="match status" value="1"/>
</dbReference>
<comment type="function">
    <text evidence="12">Flavin transferase that catalyzes the transfer of the FMN moiety of FAD and its covalent binding to the hydroxyl group of a threonine residue in a target flavoprotein.</text>
</comment>
<feature type="binding site" evidence="11">
    <location>
        <position position="178"/>
    </location>
    <ligand>
        <name>Mg(2+)</name>
        <dbReference type="ChEBI" id="CHEBI:18420"/>
    </ligand>
</feature>
<feature type="binding site" evidence="11">
    <location>
        <position position="294"/>
    </location>
    <ligand>
        <name>Mg(2+)</name>
        <dbReference type="ChEBI" id="CHEBI:18420"/>
    </ligand>
</feature>
<evidence type="ECO:0000256" key="10">
    <source>
        <dbReference type="PIRNR" id="PIRNR006268"/>
    </source>
</evidence>
<dbReference type="RefSeq" id="WP_136457562.1">
    <property type="nucleotide sequence ID" value="NZ_SRSF01000002.1"/>
</dbReference>
<keyword evidence="3 10" id="KW-0285">Flavoprotein</keyword>
<feature type="binding site" evidence="11">
    <location>
        <position position="298"/>
    </location>
    <ligand>
        <name>Mg(2+)</name>
        <dbReference type="ChEBI" id="CHEBI:18420"/>
    </ligand>
</feature>
<keyword evidence="4 10" id="KW-0808">Transferase</keyword>
<evidence type="ECO:0000256" key="4">
    <source>
        <dbReference type="ARBA" id="ARBA00022679"/>
    </source>
</evidence>
<comment type="catalytic activity">
    <reaction evidence="9 10 12">
        <text>L-threonyl-[protein] + FAD = FMN-L-threonyl-[protein] + AMP + H(+)</text>
        <dbReference type="Rhea" id="RHEA:36847"/>
        <dbReference type="Rhea" id="RHEA-COMP:11060"/>
        <dbReference type="Rhea" id="RHEA-COMP:11061"/>
        <dbReference type="ChEBI" id="CHEBI:15378"/>
        <dbReference type="ChEBI" id="CHEBI:30013"/>
        <dbReference type="ChEBI" id="CHEBI:57692"/>
        <dbReference type="ChEBI" id="CHEBI:74257"/>
        <dbReference type="ChEBI" id="CHEBI:456215"/>
        <dbReference type="EC" id="2.7.1.180"/>
    </reaction>
</comment>
<evidence type="ECO:0000256" key="11">
    <source>
        <dbReference type="PIRSR" id="PIRSR006268-2"/>
    </source>
</evidence>
<comment type="similarity">
    <text evidence="10 12">Belongs to the ApbE family.</text>
</comment>
<keyword evidence="12" id="KW-0472">Membrane</keyword>
<dbReference type="SUPFAM" id="SSF143631">
    <property type="entry name" value="ApbE-like"/>
    <property type="match status" value="1"/>
</dbReference>
<dbReference type="EMBL" id="SRSF01000002">
    <property type="protein sequence ID" value="THH40368.1"/>
    <property type="molecule type" value="Genomic_DNA"/>
</dbReference>
<keyword evidence="12" id="KW-1003">Cell membrane</keyword>
<dbReference type="GO" id="GO:0016740">
    <property type="term" value="F:transferase activity"/>
    <property type="evidence" value="ECO:0007669"/>
    <property type="project" value="UniProtKB-UniRule"/>
</dbReference>
<gene>
    <name evidence="13" type="ORF">E4021_06430</name>
</gene>
<keyword evidence="14" id="KW-1185">Reference proteome</keyword>
<comment type="cofactor">
    <cofactor evidence="11">
        <name>Mg(2+)</name>
        <dbReference type="ChEBI" id="CHEBI:18420"/>
    </cofactor>
    <cofactor evidence="11">
        <name>Mn(2+)</name>
        <dbReference type="ChEBI" id="CHEBI:29035"/>
    </cofactor>
    <text evidence="11">Magnesium. Can also use manganese.</text>
</comment>
<evidence type="ECO:0000256" key="7">
    <source>
        <dbReference type="ARBA" id="ARBA00022842"/>
    </source>
</evidence>
<proteinExistence type="inferred from homology"/>
<organism evidence="13 14">
    <name type="scientific">Neolewinella litorea</name>
    <dbReference type="NCBI Taxonomy" id="2562452"/>
    <lineage>
        <taxon>Bacteria</taxon>
        <taxon>Pseudomonadati</taxon>
        <taxon>Bacteroidota</taxon>
        <taxon>Saprospiria</taxon>
        <taxon>Saprospirales</taxon>
        <taxon>Lewinellaceae</taxon>
        <taxon>Neolewinella</taxon>
    </lineage>
</organism>
<dbReference type="AlphaFoldDB" id="A0A4S4NPR1"/>
<dbReference type="GO" id="GO:0005886">
    <property type="term" value="C:plasma membrane"/>
    <property type="evidence" value="ECO:0007669"/>
    <property type="project" value="UniProtKB-SubCell"/>
</dbReference>
<keyword evidence="5 10" id="KW-0479">Metal-binding</keyword>
<evidence type="ECO:0000256" key="5">
    <source>
        <dbReference type="ARBA" id="ARBA00022723"/>
    </source>
</evidence>
<evidence type="ECO:0000256" key="9">
    <source>
        <dbReference type="ARBA" id="ARBA00048540"/>
    </source>
</evidence>
<sequence length="346" mass="37329">MRHCTCVPALILFLLTLVTTACDNTDPNDYLPANRISGEAMGSYYRIIYLGERVDGLQESVDSLLEAYNQELSPWVEGSTISRFNRSDTGISLAGTLHFLPNLELAAEVVRATNGAYDPTVAPLVEFWGFGTGEKRSTSAIDTAALNAVRELVGFERISYDSGFLRKDLPGVALDLNASAKGYGVDLISRLLVDRGRPNHLVDIGGEMRGGGTKNGRPWTVAIRLPEEGAQEVAAAGTLPLSDGRAIATSGNYLNFYEVDGETYSHTINPRTGYVERNRLLSASILADDCATADAYATACMVLGPDEAVRLIEGHSELDGYFLVRGANDSLEVRATAGLRKKLEEG</sequence>
<evidence type="ECO:0000313" key="13">
    <source>
        <dbReference type="EMBL" id="THH40368.1"/>
    </source>
</evidence>
<keyword evidence="12" id="KW-0732">Signal</keyword>
<comment type="caution">
    <text evidence="13">The sequence shown here is derived from an EMBL/GenBank/DDBJ whole genome shotgun (WGS) entry which is preliminary data.</text>
</comment>
<dbReference type="PANTHER" id="PTHR30040:SF2">
    <property type="entry name" value="FAD:PROTEIN FMN TRANSFERASE"/>
    <property type="match status" value="1"/>
</dbReference>
<dbReference type="EC" id="2.7.1.180" evidence="1 10"/>
<dbReference type="GO" id="GO:0046872">
    <property type="term" value="F:metal ion binding"/>
    <property type="evidence" value="ECO:0007669"/>
    <property type="project" value="UniProtKB-UniRule"/>
</dbReference>
<evidence type="ECO:0000256" key="6">
    <source>
        <dbReference type="ARBA" id="ARBA00022827"/>
    </source>
</evidence>
<keyword evidence="12" id="KW-0449">Lipoprotein</keyword>
<dbReference type="Pfam" id="PF02424">
    <property type="entry name" value="ApbE"/>
    <property type="match status" value="1"/>
</dbReference>
<dbReference type="PROSITE" id="PS51257">
    <property type="entry name" value="PROKAR_LIPOPROTEIN"/>
    <property type="match status" value="1"/>
</dbReference>
<keyword evidence="6 10" id="KW-0274">FAD</keyword>
<name>A0A4S4NPR1_9BACT</name>
<dbReference type="OrthoDB" id="9778595at2"/>
<evidence type="ECO:0000256" key="12">
    <source>
        <dbReference type="RuleBase" id="RU363002"/>
    </source>
</evidence>
<dbReference type="Gene3D" id="3.10.520.10">
    <property type="entry name" value="ApbE-like domains"/>
    <property type="match status" value="1"/>
</dbReference>
<keyword evidence="7 10" id="KW-0460">Magnesium</keyword>
<dbReference type="InterPro" id="IPR003374">
    <property type="entry name" value="ApbE-like_sf"/>
</dbReference>
<dbReference type="PIRSF" id="PIRSF006268">
    <property type="entry name" value="ApbE"/>
    <property type="match status" value="1"/>
</dbReference>
<reference evidence="13 14" key="1">
    <citation type="submission" date="2019-04" db="EMBL/GenBank/DDBJ databases">
        <title>Lewinella litorea sp. nov., isolated from a marine sand.</title>
        <authorList>
            <person name="Yoon J.-H."/>
        </authorList>
    </citation>
    <scope>NUCLEOTIDE SEQUENCE [LARGE SCALE GENOMIC DNA]</scope>
    <source>
        <strain evidence="13 14">HSMS-39</strain>
    </source>
</reference>
<evidence type="ECO:0000256" key="8">
    <source>
        <dbReference type="ARBA" id="ARBA00031306"/>
    </source>
</evidence>
<comment type="subcellular location">
    <subcellularLocation>
        <location evidence="12">Cell inner membrane</location>
        <topology evidence="12">Lipid-anchor</topology>
        <orientation evidence="12">Periplasmic side</orientation>
    </subcellularLocation>
</comment>
<dbReference type="InterPro" id="IPR024932">
    <property type="entry name" value="ApbE"/>
</dbReference>
<evidence type="ECO:0000256" key="3">
    <source>
        <dbReference type="ARBA" id="ARBA00022630"/>
    </source>
</evidence>
<protein>
    <recommendedName>
        <fullName evidence="2 10">FAD:protein FMN transferase</fullName>
        <ecNumber evidence="1 10">2.7.1.180</ecNumber>
    </recommendedName>
    <alternativeName>
        <fullName evidence="8 10">Flavin transferase</fullName>
    </alternativeName>
</protein>
<feature type="chain" id="PRO_5020953021" description="FAD:protein FMN transferase" evidence="12">
    <location>
        <begin position="22"/>
        <end position="346"/>
    </location>
</feature>
<dbReference type="Proteomes" id="UP000308528">
    <property type="component" value="Unassembled WGS sequence"/>
</dbReference>
<accession>A0A4S4NPR1</accession>
<keyword evidence="12" id="KW-0997">Cell inner membrane</keyword>